<evidence type="ECO:0000313" key="2">
    <source>
        <dbReference type="EMBL" id="GAA3945401.1"/>
    </source>
</evidence>
<dbReference type="InterPro" id="IPR052340">
    <property type="entry name" value="RNase_Y/CdgJ"/>
</dbReference>
<dbReference type="EMBL" id="BAABBO010000001">
    <property type="protein sequence ID" value="GAA3945401.1"/>
    <property type="molecule type" value="Genomic_DNA"/>
</dbReference>
<organism evidence="2 3">
    <name type="scientific">Allohahella marinimesophila</name>
    <dbReference type="NCBI Taxonomy" id="1054972"/>
    <lineage>
        <taxon>Bacteria</taxon>
        <taxon>Pseudomonadati</taxon>
        <taxon>Pseudomonadota</taxon>
        <taxon>Gammaproteobacteria</taxon>
        <taxon>Oceanospirillales</taxon>
        <taxon>Hahellaceae</taxon>
        <taxon>Allohahella</taxon>
    </lineage>
</organism>
<protein>
    <recommendedName>
        <fullName evidence="1">HDOD domain-containing protein</fullName>
    </recommendedName>
</protein>
<dbReference type="RefSeq" id="WP_344802135.1">
    <property type="nucleotide sequence ID" value="NZ_BAABBO010000001.1"/>
</dbReference>
<reference evidence="3" key="1">
    <citation type="journal article" date="2019" name="Int. J. Syst. Evol. Microbiol.">
        <title>The Global Catalogue of Microorganisms (GCM) 10K type strain sequencing project: providing services to taxonomists for standard genome sequencing and annotation.</title>
        <authorList>
            <consortium name="The Broad Institute Genomics Platform"/>
            <consortium name="The Broad Institute Genome Sequencing Center for Infectious Disease"/>
            <person name="Wu L."/>
            <person name="Ma J."/>
        </authorList>
    </citation>
    <scope>NUCLEOTIDE SEQUENCE [LARGE SCALE GENOMIC DNA]</scope>
    <source>
        <strain evidence="3">JCM 17555</strain>
    </source>
</reference>
<gene>
    <name evidence="2" type="ORF">GCM10022278_00740</name>
</gene>
<dbReference type="CDD" id="cd00077">
    <property type="entry name" value="HDc"/>
    <property type="match status" value="1"/>
</dbReference>
<dbReference type="PROSITE" id="PS51833">
    <property type="entry name" value="HDOD"/>
    <property type="match status" value="1"/>
</dbReference>
<dbReference type="SUPFAM" id="SSF109604">
    <property type="entry name" value="HD-domain/PDEase-like"/>
    <property type="match status" value="1"/>
</dbReference>
<dbReference type="PANTHER" id="PTHR33525:SF3">
    <property type="entry name" value="RIBONUCLEASE Y"/>
    <property type="match status" value="1"/>
</dbReference>
<proteinExistence type="predicted"/>
<dbReference type="InterPro" id="IPR013976">
    <property type="entry name" value="HDOD"/>
</dbReference>
<dbReference type="Gene3D" id="1.10.3210.10">
    <property type="entry name" value="Hypothetical protein af1432"/>
    <property type="match status" value="1"/>
</dbReference>
<accession>A0ABP7NF96</accession>
<evidence type="ECO:0000313" key="3">
    <source>
        <dbReference type="Proteomes" id="UP001501337"/>
    </source>
</evidence>
<keyword evidence="3" id="KW-1185">Reference proteome</keyword>
<name>A0ABP7NF96_9GAMM</name>
<dbReference type="NCBIfam" id="TIGR00277">
    <property type="entry name" value="HDIG"/>
    <property type="match status" value="1"/>
</dbReference>
<dbReference type="Pfam" id="PF08668">
    <property type="entry name" value="HDOD"/>
    <property type="match status" value="1"/>
</dbReference>
<dbReference type="Proteomes" id="UP001501337">
    <property type="component" value="Unassembled WGS sequence"/>
</dbReference>
<sequence>MNTELTADSLELFHPLYRLSRAQRVLLAARAGRVSLEPGDARRGSEESAKQVLFLLTGEVELQAPELPQVRLAAGAQAARSPLRLAEGHMLTATKAAQLLLVDDLELTQLMKQAPQPGIDDDSAALNNGQAKRLDVADAADEASQGYRIVVQISRDLQNRCLSLPSLPLAADRIRRAAADPECDVARIADIVQTDPAITAKIIYAVNSPLFRGFRKIESCRDAVIRLGVETTKQLVALFTVRELFTTRHEKLRIRMEKLWQHSIEVGTLASVIAERVPGVNPGQALLAGLLHDIGAIPVIQQAAALPAARRHDDLLEHLITDLREEIGVAMLREWGFPDSVIASVEHAERYTGDFSEAVPLCADIVTLAQVHAFIGTAEQASLPPMNRIPAFKRLARFNITPQESLNIIELARAQSATVFEVTS</sequence>
<feature type="domain" description="HDOD" evidence="1">
    <location>
        <begin position="164"/>
        <end position="351"/>
    </location>
</feature>
<evidence type="ECO:0000259" key="1">
    <source>
        <dbReference type="PROSITE" id="PS51833"/>
    </source>
</evidence>
<comment type="caution">
    <text evidence="2">The sequence shown here is derived from an EMBL/GenBank/DDBJ whole genome shotgun (WGS) entry which is preliminary data.</text>
</comment>
<dbReference type="PANTHER" id="PTHR33525">
    <property type="match status" value="1"/>
</dbReference>
<dbReference type="InterPro" id="IPR003607">
    <property type="entry name" value="HD/PDEase_dom"/>
</dbReference>
<dbReference type="InterPro" id="IPR006675">
    <property type="entry name" value="HDIG_dom"/>
</dbReference>